<evidence type="ECO:0000256" key="2">
    <source>
        <dbReference type="ARBA" id="ARBA00023002"/>
    </source>
</evidence>
<dbReference type="RefSeq" id="WP_044486409.1">
    <property type="nucleotide sequence ID" value="NZ_KK328284.1"/>
</dbReference>
<evidence type="ECO:0000313" key="4">
    <source>
        <dbReference type="Proteomes" id="UP000025947"/>
    </source>
</evidence>
<comment type="caution">
    <text evidence="3">The sequence shown here is derived from an EMBL/GenBank/DDBJ whole genome shotgun (WGS) entry which is preliminary data.</text>
</comment>
<evidence type="ECO:0000256" key="1">
    <source>
        <dbReference type="ARBA" id="ARBA00006484"/>
    </source>
</evidence>
<comment type="similarity">
    <text evidence="1">Belongs to the short-chain dehydrogenases/reductases (SDR) family.</text>
</comment>
<dbReference type="HOGENOM" id="CLU_010194_1_3_11"/>
<protein>
    <submittedName>
        <fullName evidence="3">Uncharacterized protein</fullName>
    </submittedName>
</protein>
<evidence type="ECO:0000313" key="3">
    <source>
        <dbReference type="EMBL" id="KBZ61010.1"/>
    </source>
</evidence>
<dbReference type="PRINTS" id="PR00081">
    <property type="entry name" value="GDHRDH"/>
</dbReference>
<sequence>MTSFKQHDGAALVIGASGAMGYAISRGLLAQGSRVAMTYRRRSQRVDELCSEPGTASHQLDLNDSAACSAVIDAVIEQFSALHTLVYAAGPHVPMKYVATIEPDVFRQQMLDDAVGCFNVVRPALPHLRAAKGSVVAVTTVATVRFPARDALSSAPKGAVEALMRAVAFEEGRFGVRANCVGPGIMADGMTERLLADGDFTEEVMAATRATIPLRRLGSTTDVADAVCFLASDKATYISGQKLDVDGGYAI</sequence>
<dbReference type="PATRIC" id="fig|1324261.3.peg.4000"/>
<dbReference type="Gene3D" id="3.40.50.720">
    <property type="entry name" value="NAD(P)-binding Rossmann-like Domain"/>
    <property type="match status" value="1"/>
</dbReference>
<dbReference type="PANTHER" id="PTHR43639:SF1">
    <property type="entry name" value="SHORT-CHAIN DEHYDROGENASE_REDUCTASE FAMILY PROTEIN"/>
    <property type="match status" value="1"/>
</dbReference>
<dbReference type="CDD" id="cd05233">
    <property type="entry name" value="SDR_c"/>
    <property type="match status" value="1"/>
</dbReference>
<organism evidence="3 4">
    <name type="scientific">Mycobacterium [tuberculosis] TKK-01-0051</name>
    <dbReference type="NCBI Taxonomy" id="1324261"/>
    <lineage>
        <taxon>Bacteria</taxon>
        <taxon>Bacillati</taxon>
        <taxon>Actinomycetota</taxon>
        <taxon>Actinomycetes</taxon>
        <taxon>Mycobacteriales</taxon>
        <taxon>Mycobacteriaceae</taxon>
        <taxon>Mycobacterium</taxon>
        <taxon>Mycobacterium avium complex (MAC)</taxon>
    </lineage>
</organism>
<dbReference type="InterPro" id="IPR036291">
    <property type="entry name" value="NAD(P)-bd_dom_sf"/>
</dbReference>
<dbReference type="Proteomes" id="UP000025947">
    <property type="component" value="Unassembled WGS sequence"/>
</dbReference>
<accession>A0A051TW39</accession>
<name>A0A051TW39_9MYCO</name>
<dbReference type="SUPFAM" id="SSF51735">
    <property type="entry name" value="NAD(P)-binding Rossmann-fold domains"/>
    <property type="match status" value="1"/>
</dbReference>
<proteinExistence type="inferred from homology"/>
<dbReference type="GO" id="GO:0016491">
    <property type="term" value="F:oxidoreductase activity"/>
    <property type="evidence" value="ECO:0007669"/>
    <property type="project" value="UniProtKB-KW"/>
</dbReference>
<keyword evidence="4" id="KW-1185">Reference proteome</keyword>
<gene>
    <name evidence="3" type="ORF">K875_03961</name>
</gene>
<keyword evidence="2" id="KW-0560">Oxidoreductase</keyword>
<dbReference type="PANTHER" id="PTHR43639">
    <property type="entry name" value="OXIDOREDUCTASE, SHORT-CHAIN DEHYDROGENASE/REDUCTASE FAMILY (AFU_ORTHOLOGUE AFUA_5G02870)"/>
    <property type="match status" value="1"/>
</dbReference>
<dbReference type="AlphaFoldDB" id="A0A051TW39"/>
<dbReference type="InterPro" id="IPR002347">
    <property type="entry name" value="SDR_fam"/>
</dbReference>
<reference evidence="3 4" key="1">
    <citation type="submission" date="2014-04" db="EMBL/GenBank/DDBJ databases">
        <title>The Genome Sequence of Mycobacterium tuberculosis TKK-01-0051.</title>
        <authorList>
            <consortium name="The Broad Institute Genomics Platform"/>
            <consortium name="The Broad Institute Genome Sequencing Center for Infectious Disease"/>
            <person name="Earl A.M."/>
            <person name="Cohen K."/>
            <person name="Pym A."/>
            <person name="Bishai W."/>
            <person name="Maharaj K."/>
            <person name="Desjardins C."/>
            <person name="Abeel T."/>
            <person name="Young S."/>
            <person name="Zeng Q."/>
            <person name="Gargeya S."/>
            <person name="Abouelleil A."/>
            <person name="Alvarado L."/>
            <person name="Chapman S.B."/>
            <person name="Gainer-Dewar J."/>
            <person name="Goldberg J."/>
            <person name="Griggs A."/>
            <person name="Gujja S."/>
            <person name="Hansen M."/>
            <person name="Howarth C."/>
            <person name="Imamovic A."/>
            <person name="Larimer J."/>
            <person name="Murphy C."/>
            <person name="Naylor J."/>
            <person name="Pearson M."/>
            <person name="Poon T.W."/>
            <person name="Priest M."/>
            <person name="Roberts A."/>
            <person name="Saif S."/>
            <person name="Shea T."/>
            <person name="Sykes S."/>
            <person name="Wortman J."/>
            <person name="Nusbaum C."/>
            <person name="Birren B."/>
        </authorList>
    </citation>
    <scope>NUCLEOTIDE SEQUENCE [LARGE SCALE GENOMIC DNA]</scope>
    <source>
        <strain evidence="3 4">TKK-01-0051</strain>
    </source>
</reference>
<dbReference type="Pfam" id="PF13561">
    <property type="entry name" value="adh_short_C2"/>
    <property type="match status" value="1"/>
</dbReference>
<dbReference type="EMBL" id="JLXW01000010">
    <property type="protein sequence ID" value="KBZ61010.1"/>
    <property type="molecule type" value="Genomic_DNA"/>
</dbReference>